<dbReference type="PANTHER" id="PTHR35149">
    <property type="entry name" value="SLL5132 PROTEIN"/>
    <property type="match status" value="1"/>
</dbReference>
<evidence type="ECO:0000259" key="1">
    <source>
        <dbReference type="Pfam" id="PF03235"/>
    </source>
</evidence>
<dbReference type="Pfam" id="PF07510">
    <property type="entry name" value="GmrSD_C"/>
    <property type="match status" value="1"/>
</dbReference>
<accession>A0A553UIE8</accession>
<protein>
    <submittedName>
        <fullName evidence="3">DUF262 domain-containing protein</fullName>
    </submittedName>
</protein>
<evidence type="ECO:0000313" key="3">
    <source>
        <dbReference type="EMBL" id="TSA79963.1"/>
    </source>
</evidence>
<reference evidence="3 4" key="1">
    <citation type="submission" date="2019-07" db="EMBL/GenBank/DDBJ databases">
        <title>Deinococcus detaillus sp. nov., isolated from humus soil in Antarctica.</title>
        <authorList>
            <person name="Zhang K."/>
        </authorList>
    </citation>
    <scope>NUCLEOTIDE SEQUENCE [LARGE SCALE GENOMIC DNA]</scope>
    <source>
        <strain evidence="3 4">H1</strain>
    </source>
</reference>
<proteinExistence type="predicted"/>
<evidence type="ECO:0000313" key="4">
    <source>
        <dbReference type="Proteomes" id="UP000316092"/>
    </source>
</evidence>
<feature type="domain" description="GmrSD restriction endonucleases C-terminal" evidence="2">
    <location>
        <begin position="432"/>
        <end position="579"/>
    </location>
</feature>
<comment type="caution">
    <text evidence="3">The sequence shown here is derived from an EMBL/GenBank/DDBJ whole genome shotgun (WGS) entry which is preliminary data.</text>
</comment>
<gene>
    <name evidence="3" type="ORF">FNU79_17135</name>
</gene>
<dbReference type="AlphaFoldDB" id="A0A553UIE8"/>
<keyword evidence="4" id="KW-1185">Reference proteome</keyword>
<dbReference type="Proteomes" id="UP000316092">
    <property type="component" value="Unassembled WGS sequence"/>
</dbReference>
<dbReference type="OrthoDB" id="9798761at2"/>
<dbReference type="Pfam" id="PF03235">
    <property type="entry name" value="GmrSD_N"/>
    <property type="match status" value="1"/>
</dbReference>
<name>A0A553UIE8_9DEIO</name>
<dbReference type="InterPro" id="IPR004919">
    <property type="entry name" value="GmrSD_N"/>
</dbReference>
<dbReference type="InterPro" id="IPR011089">
    <property type="entry name" value="GmrSD_C"/>
</dbReference>
<organism evidence="3 4">
    <name type="scientific">Deinococcus detaillensis</name>
    <dbReference type="NCBI Taxonomy" id="2592048"/>
    <lineage>
        <taxon>Bacteria</taxon>
        <taxon>Thermotogati</taxon>
        <taxon>Deinococcota</taxon>
        <taxon>Deinococci</taxon>
        <taxon>Deinococcales</taxon>
        <taxon>Deinococcaceae</taxon>
        <taxon>Deinococcus</taxon>
    </lineage>
</organism>
<dbReference type="PANTHER" id="PTHR35149:SF2">
    <property type="entry name" value="DUF262 DOMAIN-CONTAINING PROTEIN"/>
    <property type="match status" value="1"/>
</dbReference>
<feature type="domain" description="GmrSD restriction endonucleases N-terminal" evidence="1">
    <location>
        <begin position="12"/>
        <end position="227"/>
    </location>
</feature>
<evidence type="ECO:0000259" key="2">
    <source>
        <dbReference type="Pfam" id="PF07510"/>
    </source>
</evidence>
<sequence length="981" mass="109830">MKAGEVRLMSMLAGADQQFVIPLYQRRYSWKDKQRWQLWRDILRAAAAPDSRPHFTGPVVQTKPDTEMGEGQLRSSRLIDGQQRVTTVILLLEMLAKHLKSKPLDAQKLGYTEDDVRNKYLFNPAQTGNDLYKLTLSHSDQATLKHVLSGTEKPAMVAEEVIRGAEFFRERFAEPGVDVAAVWRGLNRLEVVRITLTEGIDDLGSIFESLNSTGKALTQADLVRNNVLMGLTESEQRDLSQDFWQKLERRFAQVEEDAFDRFLRDFLTLRTRSLPNEGDVYAVFKEYRQGQPKDQHIRVLAADLERLSRAYVFMLNPELSESVVETPLAKSSEIKQALLDLAGLRVRVVAPFVLELLEDRGRGFLKSDAELIAALRVVESFLVRRAVTGERSSPLNRLFATLGRDLRKENDYVRSLEEALVRFQDGNHDGFPSDEAFLQQLQVVPLYKKAVCKALLMSLERSRNTEEKFGGVLTIEHILPQNSNLSAPWRKALGEDDWREIQTRLVHTLGNLTLTAYNSELGDRSFEDKKTLPIKAGDTEESAQPKGYKFSRLVLTHELCDKSEWNATEIEARGQRLAKAALTLFPFPKFEAAEMAQLRKEGRERDKTPTVERHLESSSVTLKQLFKTVQDQLLGFGVEMDVSITQVPLKEYVAYKAGTNFCDVQPLPAHNTLKCWLHLPPEKLAEHDPTGLGRDVSGNGRPSSGKVEVVVGESTDLEAFGALVRQALEHQLARQSTSASAGTSQAVEGEIGGENIQAYIAALTMERQQAIAALEQALIGLDARLVPSPTRYYVGYGPRPMLMSGSVREGAYRLTLNPVAPDELPADLKAGWTEGSGEVMTFTVHAAQDAQAALPLIGAVLAQRDQGQRYFEPEVRKLRQLIRQEVPVLGPELRVEEHSGLDRIFLGDQDFARVWYNRGDLSVAVRRAYSEFQDLQGFGRQNEGGALSGWMPDNFIVKLTSAGQAPQLLAVLRQACKAARA</sequence>
<dbReference type="EMBL" id="VKDB01000034">
    <property type="protein sequence ID" value="TSA79963.1"/>
    <property type="molecule type" value="Genomic_DNA"/>
</dbReference>
<dbReference type="RefSeq" id="WP_143722012.1">
    <property type="nucleotide sequence ID" value="NZ_VKDB01000034.1"/>
</dbReference>